<protein>
    <submittedName>
        <fullName evidence="1">Uncharacterized protein</fullName>
    </submittedName>
</protein>
<evidence type="ECO:0000313" key="1">
    <source>
        <dbReference type="EnsemblPlants" id="Kaladp0060s0408.1.v1.1.CDS.1"/>
    </source>
</evidence>
<dbReference type="AlphaFoldDB" id="A0A7N0UCY5"/>
<name>A0A7N0UCY5_KALFE</name>
<proteinExistence type="predicted"/>
<dbReference type="Gramene" id="Kaladp0060s0408.1.v1.1">
    <property type="protein sequence ID" value="Kaladp0060s0408.1.v1.1.CDS.1"/>
    <property type="gene ID" value="Kaladp0060s0408.v1.1"/>
</dbReference>
<reference evidence="1" key="1">
    <citation type="submission" date="2021-01" db="UniProtKB">
        <authorList>
            <consortium name="EnsemblPlants"/>
        </authorList>
    </citation>
    <scope>IDENTIFICATION</scope>
</reference>
<keyword evidence="2" id="KW-1185">Reference proteome</keyword>
<organism evidence="1 2">
    <name type="scientific">Kalanchoe fedtschenkoi</name>
    <name type="common">Lavender scallops</name>
    <name type="synonym">South American air plant</name>
    <dbReference type="NCBI Taxonomy" id="63787"/>
    <lineage>
        <taxon>Eukaryota</taxon>
        <taxon>Viridiplantae</taxon>
        <taxon>Streptophyta</taxon>
        <taxon>Embryophyta</taxon>
        <taxon>Tracheophyta</taxon>
        <taxon>Spermatophyta</taxon>
        <taxon>Magnoliopsida</taxon>
        <taxon>eudicotyledons</taxon>
        <taxon>Gunneridae</taxon>
        <taxon>Pentapetalae</taxon>
        <taxon>Saxifragales</taxon>
        <taxon>Crassulaceae</taxon>
        <taxon>Kalanchoe</taxon>
    </lineage>
</organism>
<evidence type="ECO:0000313" key="2">
    <source>
        <dbReference type="Proteomes" id="UP000594263"/>
    </source>
</evidence>
<accession>A0A7N0UCY5</accession>
<sequence>MQGLILKWRLIKGLEIVLGDLKSLKWVKEQVVVAKQRKALLIEDVLILLLIKELKSFKQDKRRAG</sequence>
<dbReference type="EnsemblPlants" id="Kaladp0060s0408.1.v1.1">
    <property type="protein sequence ID" value="Kaladp0060s0408.1.v1.1.CDS.1"/>
    <property type="gene ID" value="Kaladp0060s0408.v1.1"/>
</dbReference>
<dbReference type="Proteomes" id="UP000594263">
    <property type="component" value="Unplaced"/>
</dbReference>